<sequence>MILNNIIFTKYCRTGIMSIKYLPYSVFVFYDLKSCKWKQHENFSPCDNNEVEKYYHVLKIKKHARGLLVFGITDHALRRITQRKINNDMVAHTLKYGLVESEGPQKFWDIEGRKVFTWKNMVVVTNYNQNRIVTVYWKIDEWSNLKQDEKNYIQMKTRRKWCKKYARFYNKLIFC</sequence>
<dbReference type="Pfam" id="PF14076">
    <property type="entry name" value="DUF4258"/>
    <property type="match status" value="1"/>
</dbReference>
<organism evidence="1">
    <name type="scientific">viral metagenome</name>
    <dbReference type="NCBI Taxonomy" id="1070528"/>
    <lineage>
        <taxon>unclassified sequences</taxon>
        <taxon>metagenomes</taxon>
        <taxon>organismal metagenomes</taxon>
    </lineage>
</organism>
<proteinExistence type="predicted"/>
<name>A0A6C0LV71_9ZZZZ</name>
<dbReference type="AlphaFoldDB" id="A0A6C0LV71"/>
<evidence type="ECO:0000313" key="1">
    <source>
        <dbReference type="EMBL" id="QHU33888.1"/>
    </source>
</evidence>
<reference evidence="1" key="1">
    <citation type="journal article" date="2020" name="Nature">
        <title>Giant virus diversity and host interactions through global metagenomics.</title>
        <authorList>
            <person name="Schulz F."/>
            <person name="Roux S."/>
            <person name="Paez-Espino D."/>
            <person name="Jungbluth S."/>
            <person name="Walsh D.A."/>
            <person name="Denef V.J."/>
            <person name="McMahon K.D."/>
            <person name="Konstantinidis K.T."/>
            <person name="Eloe-Fadrosh E.A."/>
            <person name="Kyrpides N.C."/>
            <person name="Woyke T."/>
        </authorList>
    </citation>
    <scope>NUCLEOTIDE SEQUENCE</scope>
    <source>
        <strain evidence="1">GVMAG-S-1016704-142</strain>
    </source>
</reference>
<accession>A0A6C0LV71</accession>
<dbReference type="EMBL" id="MN740564">
    <property type="protein sequence ID" value="QHU33888.1"/>
    <property type="molecule type" value="Genomic_DNA"/>
</dbReference>
<protein>
    <submittedName>
        <fullName evidence="1">Uncharacterized protein</fullName>
    </submittedName>
</protein>
<dbReference type="InterPro" id="IPR025354">
    <property type="entry name" value="DUF4258"/>
</dbReference>